<accession>A0ABY3A9J7</accession>
<keyword evidence="1" id="KW-0812">Transmembrane</keyword>
<dbReference type="InterPro" id="IPR025495">
    <property type="entry name" value="DUF4386"/>
</dbReference>
<dbReference type="Proteomes" id="UP000315363">
    <property type="component" value="Unassembled WGS sequence"/>
</dbReference>
<evidence type="ECO:0000313" key="3">
    <source>
        <dbReference type="Proteomes" id="UP000315363"/>
    </source>
</evidence>
<dbReference type="EMBL" id="VHIF01000001">
    <property type="protein sequence ID" value="TQO37050.1"/>
    <property type="molecule type" value="Genomic_DNA"/>
</dbReference>
<comment type="caution">
    <text evidence="2">The sequence shown here is derived from an EMBL/GenBank/DDBJ whole genome shotgun (WGS) entry which is preliminary data.</text>
</comment>
<proteinExistence type="predicted"/>
<keyword evidence="1" id="KW-0472">Membrane</keyword>
<feature type="transmembrane region" description="Helical" evidence="1">
    <location>
        <begin position="20"/>
        <end position="42"/>
    </location>
</feature>
<feature type="transmembrane region" description="Helical" evidence="1">
    <location>
        <begin position="140"/>
        <end position="163"/>
    </location>
</feature>
<reference evidence="2 3" key="1">
    <citation type="submission" date="2019-06" db="EMBL/GenBank/DDBJ databases">
        <title>A large-scale integrated study on North Sea by COGITO (Coastal Microbe Genomic &amp; Taxonomic Observatory).</title>
        <authorList>
            <person name="Teeling H."/>
        </authorList>
    </citation>
    <scope>NUCLEOTIDE SEQUENCE [LARGE SCALE GENOMIC DNA]</scope>
    <source>
        <strain evidence="2 3">MAR_2009_79</strain>
    </source>
</reference>
<dbReference type="Pfam" id="PF14329">
    <property type="entry name" value="DUF4386"/>
    <property type="match status" value="1"/>
</dbReference>
<evidence type="ECO:0000256" key="1">
    <source>
        <dbReference type="SAM" id="Phobius"/>
    </source>
</evidence>
<keyword evidence="1" id="KW-1133">Transmembrane helix</keyword>
<feature type="transmembrane region" description="Helical" evidence="1">
    <location>
        <begin position="169"/>
        <end position="192"/>
    </location>
</feature>
<organism evidence="2 3">
    <name type="scientific">Arenibacter algicola</name>
    <dbReference type="NCBI Taxonomy" id="616991"/>
    <lineage>
        <taxon>Bacteria</taxon>
        <taxon>Pseudomonadati</taxon>
        <taxon>Bacteroidota</taxon>
        <taxon>Flavobacteriia</taxon>
        <taxon>Flavobacteriales</taxon>
        <taxon>Flavobacteriaceae</taxon>
        <taxon>Arenibacter</taxon>
    </lineage>
</organism>
<feature type="transmembrane region" description="Helical" evidence="1">
    <location>
        <begin position="54"/>
        <end position="81"/>
    </location>
</feature>
<name>A0ABY3A9J7_9FLAO</name>
<evidence type="ECO:0000313" key="2">
    <source>
        <dbReference type="EMBL" id="TQO37050.1"/>
    </source>
</evidence>
<protein>
    <submittedName>
        <fullName evidence="2">Uncharacterized protein DUF4386</fullName>
    </submittedName>
</protein>
<feature type="transmembrane region" description="Helical" evidence="1">
    <location>
        <begin position="101"/>
        <end position="119"/>
    </location>
</feature>
<keyword evidence="3" id="KW-1185">Reference proteome</keyword>
<gene>
    <name evidence="2" type="ORF">GQ41_1645</name>
</gene>
<sequence length="222" mass="24476">MYSSDLNKKDKLYLPPKTAFWAGFFYILTFVSVPTLFLYQSIHKPNYLLSNANYNIVVFGGILEIIGALSGIIASIILYSVLKKQNETLALGHVAARKLEAATIFLGVAFILGAVTLHQQGAGEITIAISRALVALYDRIFVIGQSFMAAINDILLGVLLYQARLVPRWLSVIGIVGAFPLFAGYFALMFGFIERSSPLTGASAIMVAFLNLHWEFIYWLQG</sequence>
<feature type="transmembrane region" description="Helical" evidence="1">
    <location>
        <begin position="199"/>
        <end position="220"/>
    </location>
</feature>